<dbReference type="Gene3D" id="1.10.10.10">
    <property type="entry name" value="Winged helix-like DNA-binding domain superfamily/Winged helix DNA-binding domain"/>
    <property type="match status" value="1"/>
</dbReference>
<dbReference type="Proteomes" id="UP000007050">
    <property type="component" value="Chromosome"/>
</dbReference>
<dbReference type="PATRIC" id="fig|717961.3.peg.2430"/>
<name>D4MN01_9FIRM</name>
<dbReference type="EMBL" id="FP929059">
    <property type="protein sequence ID" value="CBL35134.1"/>
    <property type="molecule type" value="Genomic_DNA"/>
</dbReference>
<dbReference type="InterPro" id="IPR013324">
    <property type="entry name" value="RNA_pol_sigma_r3/r4-like"/>
</dbReference>
<keyword evidence="4" id="KW-0238">DNA-binding</keyword>
<reference evidence="8 9" key="1">
    <citation type="submission" date="2010-03" db="EMBL/GenBank/DDBJ databases">
        <title>The genome sequence of Eubacterium siraeum V10Sc8a.</title>
        <authorList>
            <consortium name="metaHIT consortium -- http://www.metahit.eu/"/>
            <person name="Pajon A."/>
            <person name="Turner K."/>
            <person name="Parkhill J."/>
            <person name="Duncan S."/>
            <person name="Flint H."/>
        </authorList>
    </citation>
    <scope>NUCLEOTIDE SEQUENCE [LARGE SCALE GENOMIC DNA]</scope>
    <source>
        <strain evidence="8 9">V10Sc8a</strain>
    </source>
</reference>
<dbReference type="CDD" id="cd06171">
    <property type="entry name" value="Sigma70_r4"/>
    <property type="match status" value="1"/>
</dbReference>
<comment type="similarity">
    <text evidence="1">Belongs to the sigma-70 factor family. ECF subfamily.</text>
</comment>
<dbReference type="InterPro" id="IPR014284">
    <property type="entry name" value="RNA_pol_sigma-70_dom"/>
</dbReference>
<dbReference type="BioCyc" id="ESIR717961:G136L-1918-MONOMER"/>
<dbReference type="SUPFAM" id="SSF88946">
    <property type="entry name" value="Sigma2 domain of RNA polymerase sigma factors"/>
    <property type="match status" value="1"/>
</dbReference>
<feature type="domain" description="RNA polymerase sigma factor 70 region 4 type 2" evidence="7">
    <location>
        <begin position="96"/>
        <end position="147"/>
    </location>
</feature>
<feature type="domain" description="RNA polymerase sigma-70 region 2" evidence="6">
    <location>
        <begin position="11"/>
        <end position="67"/>
    </location>
</feature>
<dbReference type="InterPro" id="IPR013325">
    <property type="entry name" value="RNA_pol_sigma_r2"/>
</dbReference>
<evidence type="ECO:0000256" key="4">
    <source>
        <dbReference type="ARBA" id="ARBA00023125"/>
    </source>
</evidence>
<dbReference type="InterPro" id="IPR036388">
    <property type="entry name" value="WH-like_DNA-bd_sf"/>
</dbReference>
<evidence type="ECO:0000259" key="6">
    <source>
        <dbReference type="Pfam" id="PF04542"/>
    </source>
</evidence>
<keyword evidence="2" id="KW-0805">Transcription regulation</keyword>
<evidence type="ECO:0000256" key="1">
    <source>
        <dbReference type="ARBA" id="ARBA00010641"/>
    </source>
</evidence>
<evidence type="ECO:0000313" key="8">
    <source>
        <dbReference type="EMBL" id="CBL35134.1"/>
    </source>
</evidence>
<dbReference type="GO" id="GO:0006352">
    <property type="term" value="P:DNA-templated transcription initiation"/>
    <property type="evidence" value="ECO:0007669"/>
    <property type="project" value="InterPro"/>
</dbReference>
<dbReference type="GO" id="GO:0016987">
    <property type="term" value="F:sigma factor activity"/>
    <property type="evidence" value="ECO:0007669"/>
    <property type="project" value="UniProtKB-KW"/>
</dbReference>
<dbReference type="Pfam" id="PF08281">
    <property type="entry name" value="Sigma70_r4_2"/>
    <property type="match status" value="1"/>
</dbReference>
<dbReference type="PANTHER" id="PTHR43133">
    <property type="entry name" value="RNA POLYMERASE ECF-TYPE SIGMA FACTO"/>
    <property type="match status" value="1"/>
</dbReference>
<evidence type="ECO:0000259" key="7">
    <source>
        <dbReference type="Pfam" id="PF08281"/>
    </source>
</evidence>
<dbReference type="InterPro" id="IPR013249">
    <property type="entry name" value="RNA_pol_sigma70_r4_t2"/>
</dbReference>
<dbReference type="Pfam" id="PF04542">
    <property type="entry name" value="Sigma70_r2"/>
    <property type="match status" value="1"/>
</dbReference>
<dbReference type="AlphaFoldDB" id="D4MN01"/>
<organism evidence="8 9">
    <name type="scientific">[Eubacterium] siraeum V10Sc8a</name>
    <dbReference type="NCBI Taxonomy" id="717961"/>
    <lineage>
        <taxon>Bacteria</taxon>
        <taxon>Bacillati</taxon>
        <taxon>Bacillota</taxon>
        <taxon>Clostridia</taxon>
        <taxon>Eubacteriales</taxon>
        <taxon>Oscillospiraceae</taxon>
        <taxon>Oscillospiraceae incertae sedis</taxon>
    </lineage>
</organism>
<dbReference type="Gene3D" id="1.10.1740.10">
    <property type="match status" value="1"/>
</dbReference>
<keyword evidence="3" id="KW-0731">Sigma factor</keyword>
<dbReference type="KEGG" id="esr:ES1_22990"/>
<protein>
    <submittedName>
        <fullName evidence="8">RNA polymerase sigma factor, sigma-70 family</fullName>
    </submittedName>
</protein>
<dbReference type="InterPro" id="IPR039425">
    <property type="entry name" value="RNA_pol_sigma-70-like"/>
</dbReference>
<sequence length="535" mass="62121">MHINDIENIMNYLFSAALKKCGNFEDAEDLTSETLLAALKYPNEIQDIKKWLSGVLNHKYYDMLRHKYKLPTVSINLITEDIPDFEEEQADVPSADEIRREVAYLSGKYREVIVRHYLNGEKVQNIAEKLGIPKGTVLSRLSAGREQIRKGFDSMERYEKQSYQPERLGITCNGCMGLNGEPWSLVEGDMLKQNILIAAYEKPVTCVEIALALGIPTAYIENAVNDLVSSELMQKKGDKVFTDFMIVTPEQILKSLDVQIEFSKKHYNTIWGLFNEFLAEIRESTKNLCLRESEQRKLQYFFVLHLFSNGIYQAVQQIVPSKEEYPLRPDGGKWIAFGNRYTLDFDFENYKFSKYCYGGERRSYEENFFSSKSVDLHIYDTQPDLNKYQHGDMLLSDEIFMKMLYVIYKGIPFNYTGIDPIYLERIPHLAKCGIIHTVNGVPQLDIPVISKQKYDELDKLRINKIHEFADMFEPILREIMPEMKLSIPKHLESRVAEFRKYSCYAFPIAVIKEAMEKGDFYTENCTPPMVMVIEE</sequence>
<reference evidence="8 9" key="2">
    <citation type="submission" date="2010-03" db="EMBL/GenBank/DDBJ databases">
        <authorList>
            <person name="Pajon A."/>
        </authorList>
    </citation>
    <scope>NUCLEOTIDE SEQUENCE [LARGE SCALE GENOMIC DNA]</scope>
    <source>
        <strain evidence="8 9">V10Sc8a</strain>
    </source>
</reference>
<dbReference type="PANTHER" id="PTHR43133:SF8">
    <property type="entry name" value="RNA POLYMERASE SIGMA FACTOR HI_1459-RELATED"/>
    <property type="match status" value="1"/>
</dbReference>
<evidence type="ECO:0000313" key="9">
    <source>
        <dbReference type="Proteomes" id="UP000007050"/>
    </source>
</evidence>
<gene>
    <name evidence="8" type="ORF">ES1_22990</name>
</gene>
<proteinExistence type="inferred from homology"/>
<evidence type="ECO:0000256" key="3">
    <source>
        <dbReference type="ARBA" id="ARBA00023082"/>
    </source>
</evidence>
<dbReference type="SUPFAM" id="SSF88659">
    <property type="entry name" value="Sigma3 and sigma4 domains of RNA polymerase sigma factors"/>
    <property type="match status" value="1"/>
</dbReference>
<accession>D4MN01</accession>
<keyword evidence="5" id="KW-0804">Transcription</keyword>
<dbReference type="InterPro" id="IPR007627">
    <property type="entry name" value="RNA_pol_sigma70_r2"/>
</dbReference>
<evidence type="ECO:0000256" key="2">
    <source>
        <dbReference type="ARBA" id="ARBA00023015"/>
    </source>
</evidence>
<evidence type="ECO:0000256" key="5">
    <source>
        <dbReference type="ARBA" id="ARBA00023163"/>
    </source>
</evidence>
<dbReference type="NCBIfam" id="TIGR02937">
    <property type="entry name" value="sigma70-ECF"/>
    <property type="match status" value="1"/>
</dbReference>
<dbReference type="GO" id="GO:0003677">
    <property type="term" value="F:DNA binding"/>
    <property type="evidence" value="ECO:0007669"/>
    <property type="project" value="UniProtKB-KW"/>
</dbReference>
<dbReference type="HOGENOM" id="CLU_505190_0_0_9"/>